<dbReference type="PANTHER" id="PTHR46630:SF1">
    <property type="entry name" value="TETRATRICOPEPTIDE REPEAT PROTEIN 29"/>
    <property type="match status" value="1"/>
</dbReference>
<keyword evidence="3" id="KW-0677">Repeat</keyword>
<dbReference type="InterPro" id="IPR011990">
    <property type="entry name" value="TPR-like_helical_dom_sf"/>
</dbReference>
<name>A0A0C3Q4F3_9AGAM</name>
<dbReference type="InterPro" id="IPR051476">
    <property type="entry name" value="Bac_ResReg_Asp_Phosphatase"/>
</dbReference>
<dbReference type="SMART" id="SM00028">
    <property type="entry name" value="TPR"/>
    <property type="match status" value="4"/>
</dbReference>
<dbReference type="Gene3D" id="1.25.40.10">
    <property type="entry name" value="Tetratricopeptide repeat domain"/>
    <property type="match status" value="1"/>
</dbReference>
<evidence type="ECO:0000313" key="7">
    <source>
        <dbReference type="Proteomes" id="UP000054248"/>
    </source>
</evidence>
<dbReference type="EMBL" id="KN823309">
    <property type="protein sequence ID" value="KIO18146.1"/>
    <property type="molecule type" value="Genomic_DNA"/>
</dbReference>
<evidence type="ECO:0000256" key="3">
    <source>
        <dbReference type="ARBA" id="ARBA00022737"/>
    </source>
</evidence>
<dbReference type="Proteomes" id="UP000054248">
    <property type="component" value="Unassembled WGS sequence"/>
</dbReference>
<comment type="subcellular location">
    <subcellularLocation>
        <location evidence="1">Cytoplasm</location>
    </subcellularLocation>
</comment>
<keyword evidence="4" id="KW-0802">TPR repeat</keyword>
<dbReference type="InterPro" id="IPR019734">
    <property type="entry name" value="TPR_rpt"/>
</dbReference>
<dbReference type="GO" id="GO:0005737">
    <property type="term" value="C:cytoplasm"/>
    <property type="evidence" value="ECO:0007669"/>
    <property type="project" value="UniProtKB-SubCell"/>
</dbReference>
<dbReference type="Pfam" id="PF13424">
    <property type="entry name" value="TPR_12"/>
    <property type="match status" value="2"/>
</dbReference>
<protein>
    <recommendedName>
        <fullName evidence="5">Tetratricopeptide repeat protein 29</fullName>
    </recommendedName>
</protein>
<evidence type="ECO:0000256" key="1">
    <source>
        <dbReference type="ARBA" id="ARBA00004496"/>
    </source>
</evidence>
<dbReference type="AlphaFoldDB" id="A0A0C3Q4F3"/>
<dbReference type="GO" id="GO:0003341">
    <property type="term" value="P:cilium movement"/>
    <property type="evidence" value="ECO:0007669"/>
    <property type="project" value="TreeGrafter"/>
</dbReference>
<accession>A0A0C3Q4F3</accession>
<sequence>MATESGGREENEEREELLRLHSSGLECSETAAVAPANKERVGSDLNVLDAEANGNTEIATEVTHCNPVNIRCGDKLGEARALIVLGVTHESLGDMDQAISTVRRAHDIARDIGWEDGLSTSLCRLGRVKLELGIHAEAEELPREAVRVARSSDSGWRLAQALWFSGECFRAQGRFEEAVSVLEESCTVYQNLTRSFTVDLANAAASLADSKSTLGHKEEALAWYDRAIAEYHKDEDTYMRRISYCLAAKDALLTDMKRRDEEALHGEASS</sequence>
<organism evidence="6 7">
    <name type="scientific">Tulasnella calospora MUT 4182</name>
    <dbReference type="NCBI Taxonomy" id="1051891"/>
    <lineage>
        <taxon>Eukaryota</taxon>
        <taxon>Fungi</taxon>
        <taxon>Dikarya</taxon>
        <taxon>Basidiomycota</taxon>
        <taxon>Agaricomycotina</taxon>
        <taxon>Agaricomycetes</taxon>
        <taxon>Cantharellales</taxon>
        <taxon>Tulasnellaceae</taxon>
        <taxon>Tulasnella</taxon>
    </lineage>
</organism>
<keyword evidence="7" id="KW-1185">Reference proteome</keyword>
<gene>
    <name evidence="6" type="ORF">M407DRAFT_32186</name>
</gene>
<evidence type="ECO:0000256" key="5">
    <source>
        <dbReference type="ARBA" id="ARBA00040665"/>
    </source>
</evidence>
<reference evidence="6 7" key="1">
    <citation type="submission" date="2014-04" db="EMBL/GenBank/DDBJ databases">
        <authorList>
            <consortium name="DOE Joint Genome Institute"/>
            <person name="Kuo A."/>
            <person name="Girlanda M."/>
            <person name="Perotto S."/>
            <person name="Kohler A."/>
            <person name="Nagy L.G."/>
            <person name="Floudas D."/>
            <person name="Copeland A."/>
            <person name="Barry K.W."/>
            <person name="Cichocki N."/>
            <person name="Veneault-Fourrey C."/>
            <person name="LaButti K."/>
            <person name="Lindquist E.A."/>
            <person name="Lipzen A."/>
            <person name="Lundell T."/>
            <person name="Morin E."/>
            <person name="Murat C."/>
            <person name="Sun H."/>
            <person name="Tunlid A."/>
            <person name="Henrissat B."/>
            <person name="Grigoriev I.V."/>
            <person name="Hibbett D.S."/>
            <person name="Martin F."/>
            <person name="Nordberg H.P."/>
            <person name="Cantor M.N."/>
            <person name="Hua S.X."/>
        </authorList>
    </citation>
    <scope>NUCLEOTIDE SEQUENCE [LARGE SCALE GENOMIC DNA]</scope>
    <source>
        <strain evidence="6 7">MUT 4182</strain>
    </source>
</reference>
<dbReference type="HOGENOM" id="CLU_1031314_0_0_1"/>
<reference evidence="7" key="2">
    <citation type="submission" date="2015-01" db="EMBL/GenBank/DDBJ databases">
        <title>Evolutionary Origins and Diversification of the Mycorrhizal Mutualists.</title>
        <authorList>
            <consortium name="DOE Joint Genome Institute"/>
            <consortium name="Mycorrhizal Genomics Consortium"/>
            <person name="Kohler A."/>
            <person name="Kuo A."/>
            <person name="Nagy L.G."/>
            <person name="Floudas D."/>
            <person name="Copeland A."/>
            <person name="Barry K.W."/>
            <person name="Cichocki N."/>
            <person name="Veneault-Fourrey C."/>
            <person name="LaButti K."/>
            <person name="Lindquist E.A."/>
            <person name="Lipzen A."/>
            <person name="Lundell T."/>
            <person name="Morin E."/>
            <person name="Murat C."/>
            <person name="Riley R."/>
            <person name="Ohm R."/>
            <person name="Sun H."/>
            <person name="Tunlid A."/>
            <person name="Henrissat B."/>
            <person name="Grigoriev I.V."/>
            <person name="Hibbett D.S."/>
            <person name="Martin F."/>
        </authorList>
    </citation>
    <scope>NUCLEOTIDE SEQUENCE [LARGE SCALE GENOMIC DNA]</scope>
    <source>
        <strain evidence="7">MUT 4182</strain>
    </source>
</reference>
<proteinExistence type="predicted"/>
<dbReference type="SUPFAM" id="SSF48452">
    <property type="entry name" value="TPR-like"/>
    <property type="match status" value="1"/>
</dbReference>
<dbReference type="PANTHER" id="PTHR46630">
    <property type="entry name" value="TETRATRICOPEPTIDE REPEAT PROTEIN 29"/>
    <property type="match status" value="1"/>
</dbReference>
<dbReference type="GO" id="GO:0005929">
    <property type="term" value="C:cilium"/>
    <property type="evidence" value="ECO:0007669"/>
    <property type="project" value="TreeGrafter"/>
</dbReference>
<evidence type="ECO:0000256" key="4">
    <source>
        <dbReference type="ARBA" id="ARBA00022803"/>
    </source>
</evidence>
<evidence type="ECO:0000313" key="6">
    <source>
        <dbReference type="EMBL" id="KIO18146.1"/>
    </source>
</evidence>
<evidence type="ECO:0000256" key="2">
    <source>
        <dbReference type="ARBA" id="ARBA00022490"/>
    </source>
</evidence>
<keyword evidence="2" id="KW-0963">Cytoplasm</keyword>